<evidence type="ECO:0000313" key="1">
    <source>
        <dbReference type="EMBL" id="MED5020820.1"/>
    </source>
</evidence>
<dbReference type="RefSeq" id="WP_328282246.1">
    <property type="nucleotide sequence ID" value="NZ_JARTLD010000080.1"/>
</dbReference>
<comment type="caution">
    <text evidence="1">The sequence shown here is derived from an EMBL/GenBank/DDBJ whole genome shotgun (WGS) entry which is preliminary data.</text>
</comment>
<organism evidence="1 2">
    <name type="scientific">Paenibacillus chibensis</name>
    <dbReference type="NCBI Taxonomy" id="59846"/>
    <lineage>
        <taxon>Bacteria</taxon>
        <taxon>Bacillati</taxon>
        <taxon>Bacillota</taxon>
        <taxon>Bacilli</taxon>
        <taxon>Bacillales</taxon>
        <taxon>Paenibacillaceae</taxon>
        <taxon>Paenibacillus</taxon>
    </lineage>
</organism>
<evidence type="ECO:0000313" key="2">
    <source>
        <dbReference type="Proteomes" id="UP001343257"/>
    </source>
</evidence>
<gene>
    <name evidence="1" type="ORF">P9847_26515</name>
</gene>
<protein>
    <submittedName>
        <fullName evidence="1">Uncharacterized protein</fullName>
    </submittedName>
</protein>
<dbReference type="Proteomes" id="UP001343257">
    <property type="component" value="Unassembled WGS sequence"/>
</dbReference>
<name>A0ABU6Q112_9BACL</name>
<dbReference type="EMBL" id="JARTLD010000080">
    <property type="protein sequence ID" value="MED5020820.1"/>
    <property type="molecule type" value="Genomic_DNA"/>
</dbReference>
<reference evidence="1 2" key="1">
    <citation type="submission" date="2023-03" db="EMBL/GenBank/DDBJ databases">
        <title>Bacillus Genome Sequencing.</title>
        <authorList>
            <person name="Dunlap C."/>
        </authorList>
    </citation>
    <scope>NUCLEOTIDE SEQUENCE [LARGE SCALE GENOMIC DNA]</scope>
    <source>
        <strain evidence="1 2">NRS-52</strain>
    </source>
</reference>
<keyword evidence="2" id="KW-1185">Reference proteome</keyword>
<sequence length="566" mass="65855">MQQVFPYGGIDALGRELPRQEHTGGTRPEKYVGLFYFLWLGQHGKEGPFDNSRILETWPSAVLDPHHPAWGPEEVYHFWGEPLYGYYLNDDAWVLRKHMQLLTSAGVDFIVFDTTNASTYKPVYEVLFRVMDELSKQGFPVPKFAFYTNTESGETVKELYDDIYKPGRYEHLWFRLKGRPLIIGNPDECDLEIRQCFTFRLNQWPNEPAKTDGFPWIEFERPQRVFFNNEGEKEIINVSVAQHPSVAMSDTPFYRYGDNWGRGFRQGAADEENEAMESILQGRNIAEQWEYALEEDPQIIFVTGWNEWIAMRLQGTAERPVLFVDQATLNFSRDIEPMKGGYGDLYYMQMIGYIRRFKGMAELQGCSHKLDASLWSGHGFSAWKEVQQPYRDVEGNTLPRRHPGYGRYNYAHDTGRNDLVRFKAAHTDESLCFYAQTKDPVTPFTGRHWMMMLLRLEGQPDSGWEGYHYIVNRCVKDASTTLLERSTGGWNWEPVAEIRYEVRGNELQLELPRKALGFVQAPGDLRFEFKWVDHMQNEGDITDFYQYGDAAPIGRLNFVYESRSKG</sequence>
<proteinExistence type="predicted"/>
<accession>A0ABU6Q112</accession>
<dbReference type="Gene3D" id="3.20.20.80">
    <property type="entry name" value="Glycosidases"/>
    <property type="match status" value="1"/>
</dbReference>